<organism evidence="1 2">
    <name type="scientific">Gossypium barbadense</name>
    <name type="common">Sea Island cotton</name>
    <name type="synonym">Hibiscus barbadensis</name>
    <dbReference type="NCBI Taxonomy" id="3634"/>
    <lineage>
        <taxon>Eukaryota</taxon>
        <taxon>Viridiplantae</taxon>
        <taxon>Streptophyta</taxon>
        <taxon>Embryophyta</taxon>
        <taxon>Tracheophyta</taxon>
        <taxon>Spermatophyta</taxon>
        <taxon>Magnoliopsida</taxon>
        <taxon>eudicotyledons</taxon>
        <taxon>Gunneridae</taxon>
        <taxon>Pentapetalae</taxon>
        <taxon>rosids</taxon>
        <taxon>malvids</taxon>
        <taxon>Malvales</taxon>
        <taxon>Malvaceae</taxon>
        <taxon>Malvoideae</taxon>
        <taxon>Gossypium</taxon>
    </lineage>
</organism>
<accession>A0A2P5W0Z4</accession>
<dbReference type="EMBL" id="KZ669693">
    <property type="protein sequence ID" value="PPR84773.1"/>
    <property type="molecule type" value="Genomic_DNA"/>
</dbReference>
<sequence>MALETALLKVCFLKRYGHVNEACEHRTSISSIEKKTSLIETSPSRTLLSNTLSKDTRMVVDEIEGKRETYGLWMLVERRSQQKSRESLQINSRNLAKDNVGFLFRALDHSELYEKANLGDNHGVMENRSIKRKEISTGIFDWYA</sequence>
<reference evidence="1 2" key="1">
    <citation type="submission" date="2015-01" db="EMBL/GenBank/DDBJ databases">
        <title>Genome of allotetraploid Gossypium barbadense reveals genomic plasticity and fiber elongation in cotton evolution.</title>
        <authorList>
            <person name="Chen X."/>
            <person name="Liu X."/>
            <person name="Zhao B."/>
            <person name="Zheng H."/>
            <person name="Hu Y."/>
            <person name="Lu G."/>
            <person name="Yang C."/>
            <person name="Chen J."/>
            <person name="Shan C."/>
            <person name="Zhang L."/>
            <person name="Zhou Y."/>
            <person name="Wang L."/>
            <person name="Guo W."/>
            <person name="Bai Y."/>
            <person name="Ruan J."/>
            <person name="Shangguan X."/>
            <person name="Mao Y."/>
            <person name="Jiang J."/>
            <person name="Zhu Y."/>
            <person name="Lei J."/>
            <person name="Kang H."/>
            <person name="Chen S."/>
            <person name="He X."/>
            <person name="Wang R."/>
            <person name="Wang Y."/>
            <person name="Chen J."/>
            <person name="Wang L."/>
            <person name="Yu S."/>
            <person name="Wang B."/>
            <person name="Wei J."/>
            <person name="Song S."/>
            <person name="Lu X."/>
            <person name="Gao Z."/>
            <person name="Gu W."/>
            <person name="Deng X."/>
            <person name="Ma D."/>
            <person name="Wang S."/>
            <person name="Liang W."/>
            <person name="Fang L."/>
            <person name="Cai C."/>
            <person name="Zhu X."/>
            <person name="Zhou B."/>
            <person name="Zhang Y."/>
            <person name="Chen Z."/>
            <person name="Xu S."/>
            <person name="Zhu R."/>
            <person name="Wang S."/>
            <person name="Zhang T."/>
            <person name="Zhao G."/>
        </authorList>
    </citation>
    <scope>NUCLEOTIDE SEQUENCE [LARGE SCALE GENOMIC DNA]</scope>
    <source>
        <strain evidence="2">cv. Xinhai21</strain>
        <tissue evidence="1">Leaf</tissue>
    </source>
</reference>
<evidence type="ECO:0000313" key="1">
    <source>
        <dbReference type="EMBL" id="PPR84773.1"/>
    </source>
</evidence>
<protein>
    <submittedName>
        <fullName evidence="1">Uncharacterized protein</fullName>
    </submittedName>
</protein>
<evidence type="ECO:0000313" key="2">
    <source>
        <dbReference type="Proteomes" id="UP000239757"/>
    </source>
</evidence>
<gene>
    <name evidence="1" type="ORF">GOBAR_AA35933</name>
</gene>
<dbReference type="Proteomes" id="UP000239757">
    <property type="component" value="Unassembled WGS sequence"/>
</dbReference>
<name>A0A2P5W0Z4_GOSBA</name>
<proteinExistence type="predicted"/>
<dbReference type="AlphaFoldDB" id="A0A2P5W0Z4"/>